<gene>
    <name evidence="4" type="ORF">GCM10009844_40270</name>
</gene>
<dbReference type="EMBL" id="BAAAQR010000015">
    <property type="protein sequence ID" value="GAA2154444.1"/>
    <property type="molecule type" value="Genomic_DNA"/>
</dbReference>
<name>A0ABP5LUX0_9ACTN</name>
<accession>A0ABP5LUX0</accession>
<dbReference type="Gene3D" id="3.10.580.10">
    <property type="entry name" value="CBS-domain"/>
    <property type="match status" value="1"/>
</dbReference>
<dbReference type="PANTHER" id="PTHR43080:SF2">
    <property type="entry name" value="CBS DOMAIN-CONTAINING PROTEIN"/>
    <property type="match status" value="1"/>
</dbReference>
<feature type="domain" description="CBS" evidence="3">
    <location>
        <begin position="11"/>
        <end position="67"/>
    </location>
</feature>
<dbReference type="PANTHER" id="PTHR43080">
    <property type="entry name" value="CBS DOMAIN-CONTAINING PROTEIN CBSX3, MITOCHONDRIAL"/>
    <property type="match status" value="1"/>
</dbReference>
<evidence type="ECO:0000259" key="3">
    <source>
        <dbReference type="PROSITE" id="PS51371"/>
    </source>
</evidence>
<evidence type="ECO:0000256" key="1">
    <source>
        <dbReference type="ARBA" id="ARBA00023122"/>
    </source>
</evidence>
<evidence type="ECO:0000256" key="2">
    <source>
        <dbReference type="PROSITE-ProRule" id="PRU00703"/>
    </source>
</evidence>
<dbReference type="InterPro" id="IPR046342">
    <property type="entry name" value="CBS_dom_sf"/>
</dbReference>
<keyword evidence="5" id="KW-1185">Reference proteome</keyword>
<dbReference type="InterPro" id="IPR000644">
    <property type="entry name" value="CBS_dom"/>
</dbReference>
<evidence type="ECO:0000313" key="5">
    <source>
        <dbReference type="Proteomes" id="UP001501771"/>
    </source>
</evidence>
<dbReference type="CDD" id="cd04623">
    <property type="entry name" value="CBS_pair_bac_euk"/>
    <property type="match status" value="1"/>
</dbReference>
<evidence type="ECO:0000313" key="4">
    <source>
        <dbReference type="EMBL" id="GAA2154444.1"/>
    </source>
</evidence>
<dbReference type="InterPro" id="IPR051257">
    <property type="entry name" value="Diverse_CBS-Domain"/>
</dbReference>
<dbReference type="RefSeq" id="WP_344156781.1">
    <property type="nucleotide sequence ID" value="NZ_BAAAQR010000015.1"/>
</dbReference>
<sequence>MRIGDVLKAKPSHDVVTIGPDAGVRELIARLAEHNVGALIVSADGAKVDGIVSERDVVRHLHHDGTVINNTVSAIMTAAVETCDEDTHLDDIMKVMTERRVRHVPVVHDGRLVGIISIGDVVKHRIDQLQFERDQLDSYVHRS</sequence>
<proteinExistence type="predicted"/>
<dbReference type="InterPro" id="IPR044725">
    <property type="entry name" value="CBSX3_CBS_dom"/>
</dbReference>
<protein>
    <submittedName>
        <fullName evidence="4">CBS domain-containing protein</fullName>
    </submittedName>
</protein>
<keyword evidence="1 2" id="KW-0129">CBS domain</keyword>
<feature type="domain" description="CBS" evidence="3">
    <location>
        <begin position="76"/>
        <end position="131"/>
    </location>
</feature>
<dbReference type="SUPFAM" id="SSF54631">
    <property type="entry name" value="CBS-domain pair"/>
    <property type="match status" value="1"/>
</dbReference>
<dbReference type="SMART" id="SM00116">
    <property type="entry name" value="CBS"/>
    <property type="match status" value="2"/>
</dbReference>
<dbReference type="PROSITE" id="PS51371">
    <property type="entry name" value="CBS"/>
    <property type="match status" value="2"/>
</dbReference>
<reference evidence="5" key="1">
    <citation type="journal article" date="2019" name="Int. J. Syst. Evol. Microbiol.">
        <title>The Global Catalogue of Microorganisms (GCM) 10K type strain sequencing project: providing services to taxonomists for standard genome sequencing and annotation.</title>
        <authorList>
            <consortium name="The Broad Institute Genomics Platform"/>
            <consortium name="The Broad Institute Genome Sequencing Center for Infectious Disease"/>
            <person name="Wu L."/>
            <person name="Ma J."/>
        </authorList>
    </citation>
    <scope>NUCLEOTIDE SEQUENCE [LARGE SCALE GENOMIC DNA]</scope>
    <source>
        <strain evidence="5">JCM 16022</strain>
    </source>
</reference>
<comment type="caution">
    <text evidence="4">The sequence shown here is derived from an EMBL/GenBank/DDBJ whole genome shotgun (WGS) entry which is preliminary data.</text>
</comment>
<dbReference type="Pfam" id="PF00571">
    <property type="entry name" value="CBS"/>
    <property type="match status" value="2"/>
</dbReference>
<dbReference type="Proteomes" id="UP001501771">
    <property type="component" value="Unassembled WGS sequence"/>
</dbReference>
<organism evidence="4 5">
    <name type="scientific">Nocardioides koreensis</name>
    <dbReference type="NCBI Taxonomy" id="433651"/>
    <lineage>
        <taxon>Bacteria</taxon>
        <taxon>Bacillati</taxon>
        <taxon>Actinomycetota</taxon>
        <taxon>Actinomycetes</taxon>
        <taxon>Propionibacteriales</taxon>
        <taxon>Nocardioidaceae</taxon>
        <taxon>Nocardioides</taxon>
    </lineage>
</organism>